<evidence type="ECO:0000313" key="3">
    <source>
        <dbReference type="EMBL" id="GJS89146.1"/>
    </source>
</evidence>
<accession>A0ABQ4ZIM3</accession>
<proteinExistence type="predicted"/>
<feature type="compositionally biased region" description="Basic and acidic residues" evidence="2">
    <location>
        <begin position="424"/>
        <end position="450"/>
    </location>
</feature>
<keyword evidence="4" id="KW-1185">Reference proteome</keyword>
<evidence type="ECO:0000256" key="1">
    <source>
        <dbReference type="SAM" id="Coils"/>
    </source>
</evidence>
<feature type="compositionally biased region" description="Basic and acidic residues" evidence="2">
    <location>
        <begin position="462"/>
        <end position="477"/>
    </location>
</feature>
<reference evidence="3" key="1">
    <citation type="journal article" date="2022" name="Int. J. Mol. Sci.">
        <title>Draft Genome of Tanacetum Coccineum: Genomic Comparison of Closely Related Tanacetum-Family Plants.</title>
        <authorList>
            <person name="Yamashiro T."/>
            <person name="Shiraishi A."/>
            <person name="Nakayama K."/>
            <person name="Satake H."/>
        </authorList>
    </citation>
    <scope>NUCLEOTIDE SEQUENCE</scope>
</reference>
<organism evidence="3 4">
    <name type="scientific">Tanacetum coccineum</name>
    <dbReference type="NCBI Taxonomy" id="301880"/>
    <lineage>
        <taxon>Eukaryota</taxon>
        <taxon>Viridiplantae</taxon>
        <taxon>Streptophyta</taxon>
        <taxon>Embryophyta</taxon>
        <taxon>Tracheophyta</taxon>
        <taxon>Spermatophyta</taxon>
        <taxon>Magnoliopsida</taxon>
        <taxon>eudicotyledons</taxon>
        <taxon>Gunneridae</taxon>
        <taxon>Pentapetalae</taxon>
        <taxon>asterids</taxon>
        <taxon>campanulids</taxon>
        <taxon>Asterales</taxon>
        <taxon>Asteraceae</taxon>
        <taxon>Asteroideae</taxon>
        <taxon>Anthemideae</taxon>
        <taxon>Anthemidinae</taxon>
        <taxon>Tanacetum</taxon>
    </lineage>
</organism>
<protein>
    <submittedName>
        <fullName evidence="3">Uncharacterized protein</fullName>
    </submittedName>
</protein>
<feature type="compositionally biased region" description="Basic residues" evidence="2">
    <location>
        <begin position="451"/>
        <end position="461"/>
    </location>
</feature>
<feature type="region of interest" description="Disordered" evidence="2">
    <location>
        <begin position="96"/>
        <end position="135"/>
    </location>
</feature>
<sequence length="667" mass="76029">MLSLKILPSTSLLFINSASTNQDGEMEIIATIDGRLKTVTEASIQRHLKLEDFASINSLPNAEIFEQLALMGTSKGYTGVDIALFPIMLVQGQTLQGEAAPSTSQPPSTTPITTPEPHQSPKTPHSSPTMPTPQEVEEPAIMPHDLPLPTAHTLGSDEGSMTLSLLTVTCTNLSNKVTSLETELAQTKQTYGIALTKLIKKVKKLEQTVKSTQARRRTRIVISEGEEEIPEKTSGDTEILLQEEEPTELVEDLGSGEKGNEVSTAKAKLSITAPELSTAAPEVSTAARQVYIRRSLLKRKDKGKTIMQEDESVQKKSKKRLEQERLRYEEALRLQEQIDEEERQRIARVAEIVKQLQEDINKTRQEQERQEVVTEADPTHVIDWSDPVVIRYHAQQNRAFSVVEVWDQIHSFVPMDSELEIPKLKRAESVKKPSTKEEKKKDDSSKSAEGRRKKTLARKRASGKDSEDSMKRQKLEDDVEKENLQEYMTIVLKEGMNVEALLTKYPLINWEIYTENSRVYWKIIRVGDHTEMYQFFDVMLKNFDKEDLVNLWKLVKDRFSSTDPIDDKDKALWVELKRIFEPDTDDLLELQKHMHDPLTWQLYASSGIHHVFTETGLDMFMLVENDYPLTRGLAMLMLVNKLQVDQHSKMADELLQKIFILANRPRE</sequence>
<keyword evidence="1" id="KW-0175">Coiled coil</keyword>
<name>A0ABQ4ZIM3_9ASTR</name>
<evidence type="ECO:0000313" key="4">
    <source>
        <dbReference type="Proteomes" id="UP001151760"/>
    </source>
</evidence>
<evidence type="ECO:0000256" key="2">
    <source>
        <dbReference type="SAM" id="MobiDB-lite"/>
    </source>
</evidence>
<comment type="caution">
    <text evidence="3">The sequence shown here is derived from an EMBL/GenBank/DDBJ whole genome shotgun (WGS) entry which is preliminary data.</text>
</comment>
<feature type="compositionally biased region" description="Polar residues" evidence="2">
    <location>
        <begin position="116"/>
        <end position="129"/>
    </location>
</feature>
<feature type="region of interest" description="Disordered" evidence="2">
    <location>
        <begin position="424"/>
        <end position="477"/>
    </location>
</feature>
<gene>
    <name evidence="3" type="ORF">Tco_0771782</name>
</gene>
<reference evidence="3" key="2">
    <citation type="submission" date="2022-01" db="EMBL/GenBank/DDBJ databases">
        <authorList>
            <person name="Yamashiro T."/>
            <person name="Shiraishi A."/>
            <person name="Satake H."/>
            <person name="Nakayama K."/>
        </authorList>
    </citation>
    <scope>NUCLEOTIDE SEQUENCE</scope>
</reference>
<feature type="coiled-coil region" evidence="1">
    <location>
        <begin position="170"/>
        <end position="215"/>
    </location>
</feature>
<dbReference type="Proteomes" id="UP001151760">
    <property type="component" value="Unassembled WGS sequence"/>
</dbReference>
<dbReference type="EMBL" id="BQNB010011328">
    <property type="protein sequence ID" value="GJS89146.1"/>
    <property type="molecule type" value="Genomic_DNA"/>
</dbReference>
<feature type="compositionally biased region" description="Low complexity" evidence="2">
    <location>
        <begin position="101"/>
        <end position="115"/>
    </location>
</feature>
<feature type="coiled-coil region" evidence="1">
    <location>
        <begin position="318"/>
        <end position="373"/>
    </location>
</feature>